<name>A0A1G6GZN8_9BACT</name>
<dbReference type="InterPro" id="IPR025665">
    <property type="entry name" value="Beta-barrel_OMP_2"/>
</dbReference>
<gene>
    <name evidence="3" type="ORF">SAMN05216323_100565</name>
</gene>
<proteinExistence type="predicted"/>
<dbReference type="Pfam" id="PF13568">
    <property type="entry name" value="OMP_b-brl_2"/>
    <property type="match status" value="1"/>
</dbReference>
<protein>
    <submittedName>
        <fullName evidence="3">Outer membrane protein beta-barrel domain-containing protein</fullName>
    </submittedName>
</protein>
<feature type="chain" id="PRO_5011483339" evidence="1">
    <location>
        <begin position="22"/>
        <end position="320"/>
    </location>
</feature>
<keyword evidence="1" id="KW-0732">Signal</keyword>
<feature type="signal peptide" evidence="1">
    <location>
        <begin position="1"/>
        <end position="21"/>
    </location>
</feature>
<keyword evidence="4" id="KW-1185">Reference proteome</keyword>
<dbReference type="Proteomes" id="UP000199452">
    <property type="component" value="Unassembled WGS sequence"/>
</dbReference>
<accession>A0A1G6GZN8</accession>
<reference evidence="3 4" key="1">
    <citation type="submission" date="2016-09" db="EMBL/GenBank/DDBJ databases">
        <authorList>
            <person name="Capua I."/>
            <person name="De Benedictis P."/>
            <person name="Joannis T."/>
            <person name="Lombin L.H."/>
            <person name="Cattoli G."/>
        </authorList>
    </citation>
    <scope>NUCLEOTIDE SEQUENCE [LARGE SCALE GENOMIC DNA]</scope>
    <source>
        <strain evidence="3 4">A7P-90m</strain>
    </source>
</reference>
<evidence type="ECO:0000256" key="1">
    <source>
        <dbReference type="SAM" id="SignalP"/>
    </source>
</evidence>
<dbReference type="STRING" id="1640674.SAMN05216323_100565"/>
<dbReference type="OrthoDB" id="1117977at2"/>
<evidence type="ECO:0000259" key="2">
    <source>
        <dbReference type="Pfam" id="PF13568"/>
    </source>
</evidence>
<evidence type="ECO:0000313" key="3">
    <source>
        <dbReference type="EMBL" id="SDB87374.1"/>
    </source>
</evidence>
<sequence length="320" mass="35154">MKRKLVFGIALLSSMALYTSAQDSPASVLSKLEEGDSTEILSTVSSSEVDSIIKSSKVSKSDTTRIKFGKRAIIIVENGDDTNVEFKDYDWKKGSGDFDEPFSKHKKKTGFDPHWAGVEIGINGLMNSDHSTTLKGDAAFLDLNMGKSINFNINFLEYGIPLTKKSVGLVTGMGIEFNNFRFSNDITLNEVNGVIGADSSYINGGISLSKTKLATTYLNIPLLMEFQVPAGSHKIFISGGIVGGLKLGSHTKVVYDKGGDKQKDKNRSDFNLATLRYGFHARVGYRFLKLYATYYPVALFEKDKGPEVYPFNVGIVLLDF</sequence>
<dbReference type="AlphaFoldDB" id="A0A1G6GZN8"/>
<dbReference type="EMBL" id="FMYP01000005">
    <property type="protein sequence ID" value="SDB87374.1"/>
    <property type="molecule type" value="Genomic_DNA"/>
</dbReference>
<dbReference type="RefSeq" id="WP_092435299.1">
    <property type="nucleotide sequence ID" value="NZ_FMYP01000005.1"/>
</dbReference>
<organism evidence="3 4">
    <name type="scientific">Williamwhitmania taraxaci</name>
    <dbReference type="NCBI Taxonomy" id="1640674"/>
    <lineage>
        <taxon>Bacteria</taxon>
        <taxon>Pseudomonadati</taxon>
        <taxon>Bacteroidota</taxon>
        <taxon>Bacteroidia</taxon>
        <taxon>Bacteroidales</taxon>
        <taxon>Williamwhitmaniaceae</taxon>
        <taxon>Williamwhitmania</taxon>
    </lineage>
</organism>
<feature type="domain" description="Outer membrane protein beta-barrel" evidence="2">
    <location>
        <begin position="117"/>
        <end position="292"/>
    </location>
</feature>
<evidence type="ECO:0000313" key="4">
    <source>
        <dbReference type="Proteomes" id="UP000199452"/>
    </source>
</evidence>